<comment type="caution">
    <text evidence="1">The sequence shown here is derived from an EMBL/GenBank/DDBJ whole genome shotgun (WGS) entry which is preliminary data.</text>
</comment>
<dbReference type="EMBL" id="MU003790">
    <property type="protein sequence ID" value="KAF2721405.1"/>
    <property type="molecule type" value="Genomic_DNA"/>
</dbReference>
<reference evidence="1" key="1">
    <citation type="journal article" date="2020" name="Stud. Mycol.">
        <title>101 Dothideomycetes genomes: a test case for predicting lifestyles and emergence of pathogens.</title>
        <authorList>
            <person name="Haridas S."/>
            <person name="Albert R."/>
            <person name="Binder M."/>
            <person name="Bloem J."/>
            <person name="Labutti K."/>
            <person name="Salamov A."/>
            <person name="Andreopoulos B."/>
            <person name="Baker S."/>
            <person name="Barry K."/>
            <person name="Bills G."/>
            <person name="Bluhm B."/>
            <person name="Cannon C."/>
            <person name="Castanera R."/>
            <person name="Culley D."/>
            <person name="Daum C."/>
            <person name="Ezra D."/>
            <person name="Gonzalez J."/>
            <person name="Henrissat B."/>
            <person name="Kuo A."/>
            <person name="Liang C."/>
            <person name="Lipzen A."/>
            <person name="Lutzoni F."/>
            <person name="Magnuson J."/>
            <person name="Mondo S."/>
            <person name="Nolan M."/>
            <person name="Ohm R."/>
            <person name="Pangilinan J."/>
            <person name="Park H.-J."/>
            <person name="Ramirez L."/>
            <person name="Alfaro M."/>
            <person name="Sun H."/>
            <person name="Tritt A."/>
            <person name="Yoshinaga Y."/>
            <person name="Zwiers L.-H."/>
            <person name="Turgeon B."/>
            <person name="Goodwin S."/>
            <person name="Spatafora J."/>
            <person name="Crous P."/>
            <person name="Grigoriev I."/>
        </authorList>
    </citation>
    <scope>NUCLEOTIDE SEQUENCE</scope>
    <source>
        <strain evidence="1">CBS 116435</strain>
    </source>
</reference>
<organism evidence="1 2">
    <name type="scientific">Polychaeton citri CBS 116435</name>
    <dbReference type="NCBI Taxonomy" id="1314669"/>
    <lineage>
        <taxon>Eukaryota</taxon>
        <taxon>Fungi</taxon>
        <taxon>Dikarya</taxon>
        <taxon>Ascomycota</taxon>
        <taxon>Pezizomycotina</taxon>
        <taxon>Dothideomycetes</taxon>
        <taxon>Dothideomycetidae</taxon>
        <taxon>Capnodiales</taxon>
        <taxon>Capnodiaceae</taxon>
        <taxon>Polychaeton</taxon>
    </lineage>
</organism>
<dbReference type="Proteomes" id="UP000799441">
    <property type="component" value="Unassembled WGS sequence"/>
</dbReference>
<evidence type="ECO:0000313" key="1">
    <source>
        <dbReference type="EMBL" id="KAF2721405.1"/>
    </source>
</evidence>
<gene>
    <name evidence="1" type="ORF">K431DRAFT_69984</name>
</gene>
<dbReference type="OrthoDB" id="3856898at2759"/>
<evidence type="ECO:0000313" key="2">
    <source>
        <dbReference type="Proteomes" id="UP000799441"/>
    </source>
</evidence>
<accession>A0A9P4Q8G4</accession>
<keyword evidence="2" id="KW-1185">Reference proteome</keyword>
<name>A0A9P4Q8G4_9PEZI</name>
<proteinExistence type="predicted"/>
<protein>
    <submittedName>
        <fullName evidence="1">Uncharacterized protein</fullName>
    </submittedName>
</protein>
<dbReference type="AlphaFoldDB" id="A0A9P4Q8G4"/>
<sequence length="83" mass="9060">MSYATTAANGTLASGTRSTYGVEAVATQTRRKIIVSIRNPPTLPNIRAMYPRNLESHGERALEQSQIKRITSVKIVSSDQLGE</sequence>